<organism evidence="1 2">
    <name type="scientific">Cetraspora pellucida</name>
    <dbReference type="NCBI Taxonomy" id="1433469"/>
    <lineage>
        <taxon>Eukaryota</taxon>
        <taxon>Fungi</taxon>
        <taxon>Fungi incertae sedis</taxon>
        <taxon>Mucoromycota</taxon>
        <taxon>Glomeromycotina</taxon>
        <taxon>Glomeromycetes</taxon>
        <taxon>Diversisporales</taxon>
        <taxon>Gigasporaceae</taxon>
        <taxon>Cetraspora</taxon>
    </lineage>
</organism>
<comment type="caution">
    <text evidence="1">The sequence shown here is derived from an EMBL/GenBank/DDBJ whole genome shotgun (WGS) entry which is preliminary data.</text>
</comment>
<name>A0ACA9RH05_9GLOM</name>
<reference evidence="1" key="1">
    <citation type="submission" date="2021-06" db="EMBL/GenBank/DDBJ databases">
        <authorList>
            <person name="Kallberg Y."/>
            <person name="Tangrot J."/>
            <person name="Rosling A."/>
        </authorList>
    </citation>
    <scope>NUCLEOTIDE SEQUENCE</scope>
    <source>
        <strain evidence="1">28 12/20/2015</strain>
    </source>
</reference>
<proteinExistence type="predicted"/>
<gene>
    <name evidence="1" type="ORF">SPELUC_LOCUS17429</name>
</gene>
<sequence length="88" mass="10005">KCQDVVNELVRVLKPGGFLELCEPSSAFNAGPVTKRLWDCECEALKEQGCDFDLYQYIEGYCQNQGQLKNIKKEIRHCCYNDAKLGKA</sequence>
<accession>A0ACA9RH05</accession>
<keyword evidence="2" id="KW-1185">Reference proteome</keyword>
<protein>
    <submittedName>
        <fullName evidence="1">8784_t:CDS:1</fullName>
    </submittedName>
</protein>
<feature type="non-terminal residue" evidence="1">
    <location>
        <position position="88"/>
    </location>
</feature>
<dbReference type="Proteomes" id="UP000789366">
    <property type="component" value="Unassembled WGS sequence"/>
</dbReference>
<evidence type="ECO:0000313" key="1">
    <source>
        <dbReference type="EMBL" id="CAG8793383.1"/>
    </source>
</evidence>
<feature type="non-terminal residue" evidence="1">
    <location>
        <position position="1"/>
    </location>
</feature>
<evidence type="ECO:0000313" key="2">
    <source>
        <dbReference type="Proteomes" id="UP000789366"/>
    </source>
</evidence>
<dbReference type="EMBL" id="CAJVPW010071420">
    <property type="protein sequence ID" value="CAG8793383.1"/>
    <property type="molecule type" value="Genomic_DNA"/>
</dbReference>